<dbReference type="EMBL" id="CP031003">
    <property type="protein sequence ID" value="AXN35645.1"/>
    <property type="molecule type" value="Genomic_DNA"/>
</dbReference>
<dbReference type="Proteomes" id="UP000257607">
    <property type="component" value="Chromosome"/>
</dbReference>
<accession>A0A385ADA5</accession>
<gene>
    <name evidence="1" type="ORF">DT351_04405</name>
</gene>
<protein>
    <submittedName>
        <fullName evidence="1">Uncharacterized protein</fullName>
    </submittedName>
</protein>
<sequence length="155" mass="17698">MIEMLNKHPLALGQVYFSQPEMIQQSLESPEPPYVIDYEAPKILPFMSGWDNLLLPKKQLAPTLKMLIEQHLKRSRSLLGTELPPVDQFWIQLIRGLASCQQLVVVKHFLDELPPTDARQLLNDVRAVAAQFQIIVIMTTTQESVFNSFQSQVIS</sequence>
<evidence type="ECO:0000313" key="1">
    <source>
        <dbReference type="EMBL" id="AXN35645.1"/>
    </source>
</evidence>
<dbReference type="AlphaFoldDB" id="A0A385ADA5"/>
<proteinExistence type="predicted"/>
<organism evidence="1 2">
    <name type="scientific">Latilactobacillus curvatus</name>
    <name type="common">Lactobacillus curvatus</name>
    <dbReference type="NCBI Taxonomy" id="28038"/>
    <lineage>
        <taxon>Bacteria</taxon>
        <taxon>Bacillati</taxon>
        <taxon>Bacillota</taxon>
        <taxon>Bacilli</taxon>
        <taxon>Lactobacillales</taxon>
        <taxon>Lactobacillaceae</taxon>
        <taxon>Latilactobacillus</taxon>
    </lineage>
</organism>
<name>A0A385ADA5_LATCU</name>
<evidence type="ECO:0000313" key="2">
    <source>
        <dbReference type="Proteomes" id="UP000257607"/>
    </source>
</evidence>
<reference evidence="1 2" key="1">
    <citation type="submission" date="2018-07" db="EMBL/GenBank/DDBJ databases">
        <title>Lactobacillus curvatus genome sequence.</title>
        <authorList>
            <person name="Prechtl R."/>
        </authorList>
    </citation>
    <scope>NUCLEOTIDE SEQUENCE [LARGE SCALE GENOMIC DNA]</scope>
    <source>
        <strain evidence="1 2">TMW 1.1928</strain>
    </source>
</reference>